<dbReference type="InParanoid" id="G2XTJ9"/>
<sequence length="51" mass="5716">MSLFLSTNPDYNQYTKVMGVILHPIVGFAPPVFAIFLKFAQQACDLVTLRV</sequence>
<dbReference type="AlphaFoldDB" id="G2XTJ9"/>
<feature type="transmembrane region" description="Helical" evidence="1">
    <location>
        <begin position="20"/>
        <end position="40"/>
    </location>
</feature>
<gene>
    <name evidence="2" type="ORF">BofuT4_uP062650.1</name>
</gene>
<protein>
    <submittedName>
        <fullName evidence="2">Uncharacterized protein</fullName>
    </submittedName>
</protein>
<name>G2XTJ9_BOTF4</name>
<dbReference type="Proteomes" id="UP000008177">
    <property type="component" value="Unplaced contigs"/>
</dbReference>
<dbReference type="HOGENOM" id="CLU_3106037_0_0_1"/>
<organism evidence="2 3">
    <name type="scientific">Botryotinia fuckeliana (strain T4)</name>
    <name type="common">Noble rot fungus</name>
    <name type="synonym">Botrytis cinerea</name>
    <dbReference type="NCBI Taxonomy" id="999810"/>
    <lineage>
        <taxon>Eukaryota</taxon>
        <taxon>Fungi</taxon>
        <taxon>Dikarya</taxon>
        <taxon>Ascomycota</taxon>
        <taxon>Pezizomycotina</taxon>
        <taxon>Leotiomycetes</taxon>
        <taxon>Helotiales</taxon>
        <taxon>Sclerotiniaceae</taxon>
        <taxon>Botrytis</taxon>
    </lineage>
</organism>
<keyword evidence="1" id="KW-0812">Transmembrane</keyword>
<keyword evidence="1" id="KW-1133">Transmembrane helix</keyword>
<reference evidence="3" key="1">
    <citation type="journal article" date="2011" name="PLoS Genet.">
        <title>Genomic analysis of the necrotrophic fungal pathogens Sclerotinia sclerotiorum and Botrytis cinerea.</title>
        <authorList>
            <person name="Amselem J."/>
            <person name="Cuomo C.A."/>
            <person name="van Kan J.A."/>
            <person name="Viaud M."/>
            <person name="Benito E.P."/>
            <person name="Couloux A."/>
            <person name="Coutinho P.M."/>
            <person name="de Vries R.P."/>
            <person name="Dyer P.S."/>
            <person name="Fillinger S."/>
            <person name="Fournier E."/>
            <person name="Gout L."/>
            <person name="Hahn M."/>
            <person name="Kohn L."/>
            <person name="Lapalu N."/>
            <person name="Plummer K.M."/>
            <person name="Pradier J.M."/>
            <person name="Quevillon E."/>
            <person name="Sharon A."/>
            <person name="Simon A."/>
            <person name="ten Have A."/>
            <person name="Tudzynski B."/>
            <person name="Tudzynski P."/>
            <person name="Wincker P."/>
            <person name="Andrew M."/>
            <person name="Anthouard V."/>
            <person name="Beever R.E."/>
            <person name="Beffa R."/>
            <person name="Benoit I."/>
            <person name="Bouzid O."/>
            <person name="Brault B."/>
            <person name="Chen Z."/>
            <person name="Choquer M."/>
            <person name="Collemare J."/>
            <person name="Cotton P."/>
            <person name="Danchin E.G."/>
            <person name="Da Silva C."/>
            <person name="Gautier A."/>
            <person name="Giraud C."/>
            <person name="Giraud T."/>
            <person name="Gonzalez C."/>
            <person name="Grossetete S."/>
            <person name="Guldener U."/>
            <person name="Henrissat B."/>
            <person name="Howlett B.J."/>
            <person name="Kodira C."/>
            <person name="Kretschmer M."/>
            <person name="Lappartient A."/>
            <person name="Leroch M."/>
            <person name="Levis C."/>
            <person name="Mauceli E."/>
            <person name="Neuveglise C."/>
            <person name="Oeser B."/>
            <person name="Pearson M."/>
            <person name="Poulain J."/>
            <person name="Poussereau N."/>
            <person name="Quesneville H."/>
            <person name="Rascle C."/>
            <person name="Schumacher J."/>
            <person name="Segurens B."/>
            <person name="Sexton A."/>
            <person name="Silva E."/>
            <person name="Sirven C."/>
            <person name="Soanes D.M."/>
            <person name="Talbot N.J."/>
            <person name="Templeton M."/>
            <person name="Yandava C."/>
            <person name="Yarden O."/>
            <person name="Zeng Q."/>
            <person name="Rollins J.A."/>
            <person name="Lebrun M.H."/>
            <person name="Dickman M."/>
        </authorList>
    </citation>
    <scope>NUCLEOTIDE SEQUENCE [LARGE SCALE GENOMIC DNA]</scope>
    <source>
        <strain evidence="3">T4</strain>
    </source>
</reference>
<evidence type="ECO:0000256" key="1">
    <source>
        <dbReference type="SAM" id="Phobius"/>
    </source>
</evidence>
<evidence type="ECO:0000313" key="3">
    <source>
        <dbReference type="Proteomes" id="UP000008177"/>
    </source>
</evidence>
<dbReference type="EMBL" id="FQ790266">
    <property type="protein sequence ID" value="CCD33867.1"/>
    <property type="molecule type" value="Genomic_DNA"/>
</dbReference>
<proteinExistence type="predicted"/>
<keyword evidence="1" id="KW-0472">Membrane</keyword>
<accession>G2XTJ9</accession>
<evidence type="ECO:0000313" key="2">
    <source>
        <dbReference type="EMBL" id="CCD33867.1"/>
    </source>
</evidence>